<sequence>MFRHCIDDICLGFRGHLSKAFLLDAYCLYNTLMVRTRFMVEDFPHPRTHHVTTSLASPIFEEKTDIEKHLTHLTLRIVLPGYIKGALQASVAGDALLKQLDEGWLEEQRHGAIQLVQNAIRKRGDGLTFLLVHDNVASRKMELLKKDTGVV</sequence>
<dbReference type="AlphaFoldDB" id="A0AAV9PHP4"/>
<accession>A0AAV9PHP4</accession>
<dbReference type="GeneID" id="89923297"/>
<dbReference type="EMBL" id="JAVRRT010000003">
    <property type="protein sequence ID" value="KAK5173269.1"/>
    <property type="molecule type" value="Genomic_DNA"/>
</dbReference>
<reference evidence="1 2" key="1">
    <citation type="submission" date="2023-08" db="EMBL/GenBank/DDBJ databases">
        <title>Black Yeasts Isolated from many extreme environments.</title>
        <authorList>
            <person name="Coleine C."/>
            <person name="Stajich J.E."/>
            <person name="Selbmann L."/>
        </authorList>
    </citation>
    <scope>NUCLEOTIDE SEQUENCE [LARGE SCALE GENOMIC DNA]</scope>
    <source>
        <strain evidence="1 2">CCFEE 5935</strain>
    </source>
</reference>
<proteinExistence type="predicted"/>
<protein>
    <submittedName>
        <fullName evidence="1">Uncharacterized protein</fullName>
    </submittedName>
</protein>
<gene>
    <name evidence="1" type="ORF">LTR77_001950</name>
</gene>
<comment type="caution">
    <text evidence="1">The sequence shown here is derived from an EMBL/GenBank/DDBJ whole genome shotgun (WGS) entry which is preliminary data.</text>
</comment>
<name>A0AAV9PHP4_9PEZI</name>
<keyword evidence="2" id="KW-1185">Reference proteome</keyword>
<evidence type="ECO:0000313" key="1">
    <source>
        <dbReference type="EMBL" id="KAK5173269.1"/>
    </source>
</evidence>
<organism evidence="1 2">
    <name type="scientific">Saxophila tyrrhenica</name>
    <dbReference type="NCBI Taxonomy" id="1690608"/>
    <lineage>
        <taxon>Eukaryota</taxon>
        <taxon>Fungi</taxon>
        <taxon>Dikarya</taxon>
        <taxon>Ascomycota</taxon>
        <taxon>Pezizomycotina</taxon>
        <taxon>Dothideomycetes</taxon>
        <taxon>Dothideomycetidae</taxon>
        <taxon>Mycosphaerellales</taxon>
        <taxon>Extremaceae</taxon>
        <taxon>Saxophila</taxon>
    </lineage>
</organism>
<dbReference type="RefSeq" id="XP_064661964.1">
    <property type="nucleotide sequence ID" value="XM_064799209.1"/>
</dbReference>
<evidence type="ECO:0000313" key="2">
    <source>
        <dbReference type="Proteomes" id="UP001337655"/>
    </source>
</evidence>
<dbReference type="Proteomes" id="UP001337655">
    <property type="component" value="Unassembled WGS sequence"/>
</dbReference>